<evidence type="ECO:0000313" key="1">
    <source>
        <dbReference type="EMBL" id="KAI7992520.1"/>
    </source>
</evidence>
<dbReference type="Proteomes" id="UP001060215">
    <property type="component" value="Chromosome 13"/>
</dbReference>
<proteinExistence type="predicted"/>
<gene>
    <name evidence="1" type="ORF">LOK49_LG12G02307</name>
</gene>
<evidence type="ECO:0000313" key="2">
    <source>
        <dbReference type="Proteomes" id="UP001060215"/>
    </source>
</evidence>
<protein>
    <submittedName>
        <fullName evidence="1">Uncharacterized protein</fullName>
    </submittedName>
</protein>
<organism evidence="1 2">
    <name type="scientific">Camellia lanceoleosa</name>
    <dbReference type="NCBI Taxonomy" id="1840588"/>
    <lineage>
        <taxon>Eukaryota</taxon>
        <taxon>Viridiplantae</taxon>
        <taxon>Streptophyta</taxon>
        <taxon>Embryophyta</taxon>
        <taxon>Tracheophyta</taxon>
        <taxon>Spermatophyta</taxon>
        <taxon>Magnoliopsida</taxon>
        <taxon>eudicotyledons</taxon>
        <taxon>Gunneridae</taxon>
        <taxon>Pentapetalae</taxon>
        <taxon>asterids</taxon>
        <taxon>Ericales</taxon>
        <taxon>Theaceae</taxon>
        <taxon>Camellia</taxon>
    </lineage>
</organism>
<reference evidence="1 2" key="1">
    <citation type="journal article" date="2022" name="Plant J.">
        <title>Chromosome-level genome of Camellia lanceoleosa provides a valuable resource for understanding genome evolution and self-incompatibility.</title>
        <authorList>
            <person name="Gong W."/>
            <person name="Xiao S."/>
            <person name="Wang L."/>
            <person name="Liao Z."/>
            <person name="Chang Y."/>
            <person name="Mo W."/>
            <person name="Hu G."/>
            <person name="Li W."/>
            <person name="Zhao G."/>
            <person name="Zhu H."/>
            <person name="Hu X."/>
            <person name="Ji K."/>
            <person name="Xiang X."/>
            <person name="Song Q."/>
            <person name="Yuan D."/>
            <person name="Jin S."/>
            <person name="Zhang L."/>
        </authorList>
    </citation>
    <scope>NUCLEOTIDE SEQUENCE [LARGE SCALE GENOMIC DNA]</scope>
    <source>
        <strain evidence="1">SQ_2022a</strain>
    </source>
</reference>
<comment type="caution">
    <text evidence="1">The sequence shown here is derived from an EMBL/GenBank/DDBJ whole genome shotgun (WGS) entry which is preliminary data.</text>
</comment>
<name>A0ACC0FV30_9ERIC</name>
<sequence>MTELPNVTNLLSKRSTTREMIRGSQWVTFILVS</sequence>
<dbReference type="EMBL" id="CM045770">
    <property type="protein sequence ID" value="KAI7992520.1"/>
    <property type="molecule type" value="Genomic_DNA"/>
</dbReference>
<accession>A0ACC0FV30</accession>
<keyword evidence="2" id="KW-1185">Reference proteome</keyword>